<dbReference type="AlphaFoldDB" id="A0A1Y6CPC5"/>
<dbReference type="NCBIfam" id="TIGR01539">
    <property type="entry name" value="portal_lambda"/>
    <property type="match status" value="1"/>
</dbReference>
<dbReference type="GO" id="GO:0019068">
    <property type="term" value="P:virion assembly"/>
    <property type="evidence" value="ECO:0007669"/>
    <property type="project" value="InterPro"/>
</dbReference>
<protein>
    <submittedName>
        <fullName evidence="1">Phage portal protein, lambda family</fullName>
    </submittedName>
</protein>
<dbReference type="EMBL" id="FWZT01000035">
    <property type="protein sequence ID" value="SMF80759.1"/>
    <property type="molecule type" value="Genomic_DNA"/>
</dbReference>
<name>A0A1Y6CPC5_9BACT</name>
<organism evidence="1 2">
    <name type="scientific">Pseudobacteriovorax antillogorgiicola</name>
    <dbReference type="NCBI Taxonomy" id="1513793"/>
    <lineage>
        <taxon>Bacteria</taxon>
        <taxon>Pseudomonadati</taxon>
        <taxon>Bdellovibrionota</taxon>
        <taxon>Oligoflexia</taxon>
        <taxon>Oligoflexales</taxon>
        <taxon>Pseudobacteriovoracaceae</taxon>
        <taxon>Pseudobacteriovorax</taxon>
    </lineage>
</organism>
<sequence length="485" mass="54824">MNYEESPSGLLLPQSMSHSYKTANPFNRIVENWMPASGDTDEALLPSLEVLRDQSRDLDRNESIARGAIENITSNVVGEGLWPQAKLNHEILEISEKEARGFEARAENLFRLHAESTALDFTGRSTFPELLDQVLRSQFVDGDILGVRRVKEVRKHGLLATAVQLIPGARLTDPLDYQGRQDLREGVELDLNGEPIAYHILNRGKYLGDRYAELKTMRVPRYSKSDDIQVLHVFHRRMSDQTRGEPLLAPALEKFKQLSRYAEAEIAAAVINAFYTTFITTEGVSVLDQRSYANEYSAKAPKQERSRAKLGPMTMLNLLPGEKVESPTPGRPSPQFEAFFQSVLKQIGPSIGLPYEVLLQHFSASYSAARASLLQAWRFFKIRRKWLEIQFCQPVYEWVIEEAILKGLLDAPGFEDPLKRATYLKATWIGQEMPSIDRLKDAKADEVELANGTTTRREIVESKGKDYDKIGIETAKDSAHSERLD</sequence>
<dbReference type="RefSeq" id="WP_132325685.1">
    <property type="nucleotide sequence ID" value="NZ_FWZT01000035.1"/>
</dbReference>
<dbReference type="InterPro" id="IPR006429">
    <property type="entry name" value="Phage_lambda_portal"/>
</dbReference>
<keyword evidence="2" id="KW-1185">Reference proteome</keyword>
<proteinExistence type="predicted"/>
<dbReference type="Proteomes" id="UP000192907">
    <property type="component" value="Unassembled WGS sequence"/>
</dbReference>
<dbReference type="Pfam" id="PF05136">
    <property type="entry name" value="Phage_portal_2"/>
    <property type="match status" value="1"/>
</dbReference>
<evidence type="ECO:0000313" key="1">
    <source>
        <dbReference type="EMBL" id="SMF80759.1"/>
    </source>
</evidence>
<gene>
    <name evidence="1" type="ORF">SAMN06296036_13554</name>
</gene>
<dbReference type="GO" id="GO:0005198">
    <property type="term" value="F:structural molecule activity"/>
    <property type="evidence" value="ECO:0007669"/>
    <property type="project" value="InterPro"/>
</dbReference>
<dbReference type="STRING" id="1513793.SAMN06296036_13554"/>
<evidence type="ECO:0000313" key="2">
    <source>
        <dbReference type="Proteomes" id="UP000192907"/>
    </source>
</evidence>
<reference evidence="2" key="1">
    <citation type="submission" date="2017-04" db="EMBL/GenBank/DDBJ databases">
        <authorList>
            <person name="Varghese N."/>
            <person name="Submissions S."/>
        </authorList>
    </citation>
    <scope>NUCLEOTIDE SEQUENCE [LARGE SCALE GENOMIC DNA]</scope>
    <source>
        <strain evidence="2">RKEM611</strain>
    </source>
</reference>
<dbReference type="OrthoDB" id="622132at2"/>
<accession>A0A1Y6CPC5</accession>